<dbReference type="SMART" id="SM00872">
    <property type="entry name" value="Alpha-mann_mid"/>
    <property type="match status" value="1"/>
</dbReference>
<evidence type="ECO:0000313" key="5">
    <source>
        <dbReference type="Proteomes" id="UP001243717"/>
    </source>
</evidence>
<evidence type="ECO:0000256" key="1">
    <source>
        <dbReference type="ARBA" id="ARBA00022801"/>
    </source>
</evidence>
<evidence type="ECO:0000259" key="3">
    <source>
        <dbReference type="SMART" id="SM00872"/>
    </source>
</evidence>
<comment type="caution">
    <text evidence="4">The sequence shown here is derived from an EMBL/GenBank/DDBJ whole genome shotgun (WGS) entry which is preliminary data.</text>
</comment>
<dbReference type="EMBL" id="JARXIC010000051">
    <property type="protein sequence ID" value="MDQ8196183.1"/>
    <property type="molecule type" value="Genomic_DNA"/>
</dbReference>
<dbReference type="Pfam" id="PF09261">
    <property type="entry name" value="Alpha-mann_mid"/>
    <property type="match status" value="1"/>
</dbReference>
<name>A0ABU1AN05_9BACT</name>
<dbReference type="InterPro" id="IPR037094">
    <property type="entry name" value="Glyco_hydro_38_cen_sf"/>
</dbReference>
<dbReference type="InterPro" id="IPR000602">
    <property type="entry name" value="Glyco_hydro_38_N"/>
</dbReference>
<dbReference type="InterPro" id="IPR027291">
    <property type="entry name" value="Glyco_hydro_38_N_sf"/>
</dbReference>
<dbReference type="Pfam" id="PF01074">
    <property type="entry name" value="Glyco_hydro_38N"/>
    <property type="match status" value="1"/>
</dbReference>
<gene>
    <name evidence="4" type="ORF">QEH59_17240</name>
</gene>
<dbReference type="Gene3D" id="3.20.110.10">
    <property type="entry name" value="Glycoside hydrolase 38, N terminal domain"/>
    <property type="match status" value="1"/>
</dbReference>
<dbReference type="InterPro" id="IPR028995">
    <property type="entry name" value="Glyco_hydro_57/38_cen_sf"/>
</dbReference>
<dbReference type="Gene3D" id="2.70.98.30">
    <property type="entry name" value="Golgi alpha-mannosidase II, domain 4"/>
    <property type="match status" value="1"/>
</dbReference>
<reference evidence="4 5" key="1">
    <citation type="submission" date="2023-04" db="EMBL/GenBank/DDBJ databases">
        <title>A novel bacteria isolated from coastal sediment.</title>
        <authorList>
            <person name="Liu X.-J."/>
            <person name="Du Z.-J."/>
        </authorList>
    </citation>
    <scope>NUCLEOTIDE SEQUENCE [LARGE SCALE GENOMIC DNA]</scope>
    <source>
        <strain evidence="4 5">SDUM461004</strain>
    </source>
</reference>
<dbReference type="PANTHER" id="PTHR46017:SF2">
    <property type="entry name" value="MANNOSYLGLYCERATE HYDROLASE"/>
    <property type="match status" value="1"/>
</dbReference>
<accession>A0ABU1AN05</accession>
<organism evidence="4 5">
    <name type="scientific">Thalassobacterium sedimentorum</name>
    <dbReference type="NCBI Taxonomy" id="3041258"/>
    <lineage>
        <taxon>Bacteria</taxon>
        <taxon>Pseudomonadati</taxon>
        <taxon>Verrucomicrobiota</taxon>
        <taxon>Opitutia</taxon>
        <taxon>Puniceicoccales</taxon>
        <taxon>Coraliomargaritaceae</taxon>
        <taxon>Thalassobacterium</taxon>
    </lineage>
</organism>
<feature type="domain" description="Glycoside hydrolase family 38 central" evidence="3">
    <location>
        <begin position="265"/>
        <end position="338"/>
    </location>
</feature>
<dbReference type="GO" id="GO:0016787">
    <property type="term" value="F:hydrolase activity"/>
    <property type="evidence" value="ECO:0007669"/>
    <property type="project" value="UniProtKB-KW"/>
</dbReference>
<sequence>MKTIHLIFNAHLDPIWLWGWQEGLDEALCTCRTVCDLLEANPDLIFTRGEAWVYQQIERIDPQLFARIRMLIHAKRWEPVGGWYIQPDCNLPTWRGLERQIAIGKSYFEERLGGFPEIAYNVDSFGHMATLPTLMHNAGQRFYIMMRPQENEMTLPARLFRWKSVADAKEVVAFRIADCYCTPEGITRRFVEKSLTELPEGIDHTMCFIGLGDHGGGPSQTMIDWCRQNQDFAPGVRLEFSSPSRFFQAVAGQLDLLPEVTGELQYHSVGCYSVMQDLKLAQKRTERRLEQAEACPKLLPKDQKAISEAWEWACFHQFHDTLGGTSLLTAYHHVFNEIGAAEAVAERAMAYALRRKVVQLPPDRLQRLVCFNPASETWNGWVETEPWLEWTEWGDDWRLLDENDEEVPFQEIEAEAMHHRQTRMLFHLNIPAGGTRIIRIEREGRKVKPEVSPEPAAVLQWEAGQLPELRSAKGAVRLNLVLREDKSDTWSHNVDRYDGEILSQVEWTGPVSLESGPLRWAWTQEGTLGERSTIHAEWRLYAGSSEAELILRIHWHELHRIAKLELRGPGTFEETHAGVPGGGLRRASTGREFPLSDWLIAEKNNQPLWGVACPEVFAADVTSERIAVTLLRSAIMAHHDPNPGISPRREYSDQGRHIFRFYFDLSVNPSPSSLQDCARRMMQAPLIANTTAGMPRRYLRGEVGP</sequence>
<evidence type="ECO:0000313" key="4">
    <source>
        <dbReference type="EMBL" id="MDQ8196183.1"/>
    </source>
</evidence>
<dbReference type="Proteomes" id="UP001243717">
    <property type="component" value="Unassembled WGS sequence"/>
</dbReference>
<protein>
    <submittedName>
        <fullName evidence="4">Glycoside hydrolase family 38 C-terminal domain-containing protein</fullName>
    </submittedName>
</protein>
<dbReference type="RefSeq" id="WP_308986619.1">
    <property type="nucleotide sequence ID" value="NZ_JARXIC010000051.1"/>
</dbReference>
<dbReference type="Gene3D" id="1.20.1270.50">
    <property type="entry name" value="Glycoside hydrolase family 38, central domain"/>
    <property type="match status" value="1"/>
</dbReference>
<keyword evidence="5" id="KW-1185">Reference proteome</keyword>
<keyword evidence="1 4" id="KW-0378">Hydrolase</keyword>
<keyword evidence="2" id="KW-0326">Glycosidase</keyword>
<evidence type="ECO:0000256" key="2">
    <source>
        <dbReference type="ARBA" id="ARBA00023295"/>
    </source>
</evidence>
<proteinExistence type="predicted"/>
<dbReference type="SUPFAM" id="SSF88713">
    <property type="entry name" value="Glycoside hydrolase/deacetylase"/>
    <property type="match status" value="1"/>
</dbReference>
<dbReference type="InterPro" id="IPR011330">
    <property type="entry name" value="Glyco_hydro/deAcase_b/a-brl"/>
</dbReference>
<dbReference type="SUPFAM" id="SSF88688">
    <property type="entry name" value="Families 57/38 glycoside transferase middle domain"/>
    <property type="match status" value="1"/>
</dbReference>
<dbReference type="PANTHER" id="PTHR46017">
    <property type="entry name" value="ALPHA-MANNOSIDASE 2C1"/>
    <property type="match status" value="1"/>
</dbReference>
<dbReference type="InterPro" id="IPR015341">
    <property type="entry name" value="Glyco_hydro_38_cen"/>
</dbReference>